<dbReference type="SUPFAM" id="SSF110296">
    <property type="entry name" value="Oligoxyloglucan reducing end-specific cellobiohydrolase"/>
    <property type="match status" value="1"/>
</dbReference>
<evidence type="ECO:0000313" key="3">
    <source>
        <dbReference type="EMBL" id="NUW31806.1"/>
    </source>
</evidence>
<gene>
    <name evidence="3" type="ORF">HTZ77_10250</name>
</gene>
<dbReference type="CDD" id="cd15482">
    <property type="entry name" value="Sialidase_non-viral"/>
    <property type="match status" value="1"/>
</dbReference>
<dbReference type="RefSeq" id="WP_175589277.1">
    <property type="nucleotide sequence ID" value="NZ_JABWGN010000004.1"/>
</dbReference>
<feature type="signal peptide" evidence="2">
    <location>
        <begin position="1"/>
        <end position="24"/>
    </location>
</feature>
<evidence type="ECO:0000313" key="4">
    <source>
        <dbReference type="Proteomes" id="UP000586042"/>
    </source>
</evidence>
<dbReference type="InterPro" id="IPR015943">
    <property type="entry name" value="WD40/YVTN_repeat-like_dom_sf"/>
</dbReference>
<protein>
    <submittedName>
        <fullName evidence="3">Oxidoreductase</fullName>
    </submittedName>
</protein>
<keyword evidence="4" id="KW-1185">Reference proteome</keyword>
<dbReference type="PANTHER" id="PTHR47199">
    <property type="entry name" value="PHOTOSYSTEM II STABILITY/ASSEMBLY FACTOR HCF136, CHLOROPLASTIC"/>
    <property type="match status" value="1"/>
</dbReference>
<organism evidence="3 4">
    <name type="scientific">Nonomuraea montanisoli</name>
    <dbReference type="NCBI Taxonomy" id="2741721"/>
    <lineage>
        <taxon>Bacteria</taxon>
        <taxon>Bacillati</taxon>
        <taxon>Actinomycetota</taxon>
        <taxon>Actinomycetes</taxon>
        <taxon>Streptosporangiales</taxon>
        <taxon>Streptosporangiaceae</taxon>
        <taxon>Nonomuraea</taxon>
    </lineage>
</organism>
<evidence type="ECO:0000256" key="2">
    <source>
        <dbReference type="SAM" id="SignalP"/>
    </source>
</evidence>
<reference evidence="3 4" key="1">
    <citation type="submission" date="2020-06" db="EMBL/GenBank/DDBJ databases">
        <title>Nonomuraea sp. SMC257, a novel actinomycete isolated from soil.</title>
        <authorList>
            <person name="Chanama M."/>
        </authorList>
    </citation>
    <scope>NUCLEOTIDE SEQUENCE [LARGE SCALE GENOMIC DNA]</scope>
    <source>
        <strain evidence="3 4">SMC257</strain>
    </source>
</reference>
<keyword evidence="2" id="KW-0732">Signal</keyword>
<name>A0A7Y6I5F1_9ACTN</name>
<feature type="region of interest" description="Disordered" evidence="1">
    <location>
        <begin position="265"/>
        <end position="293"/>
    </location>
</feature>
<dbReference type="PANTHER" id="PTHR47199:SF2">
    <property type="entry name" value="PHOTOSYSTEM II STABILITY_ASSEMBLY FACTOR HCF136, CHLOROPLASTIC"/>
    <property type="match status" value="1"/>
</dbReference>
<feature type="chain" id="PRO_5030548345" evidence="2">
    <location>
        <begin position="25"/>
        <end position="366"/>
    </location>
</feature>
<dbReference type="Proteomes" id="UP000586042">
    <property type="component" value="Unassembled WGS sequence"/>
</dbReference>
<sequence length="366" mass="38632">MILRIALSALAAACVLAAPLPAHADDPAPAPESALDADGISLGWELRQTGVTARLRGLSPVSRDVAWASGSEGTVLRTADGGRTWERVPPPGTETLQFRDVQAFDARRAVVLSIGEGGDSRVYRTDDAGRTWTETFRNDEPKAFYDCMAFFDDRHGLAMSDPVDGRFRILATEDGGRSWRVLPSAGMPEALPGEAGFAASGQCLVTAGGRDAWLASGGAERSRVFHSSDRGRTWTVADTPIPAGDPARGVFALAFRDRRQGLAVGGDYRPGQPSPAAGALSGDGGATWRPAATPPPAYRSGVTWVPHLPFAAIAVGPSGSDVTLTGGRTWRTFDTGSFDTVSCTPDLSCWAAGENGRVARLTLRRR</sequence>
<dbReference type="EMBL" id="JABWGN010000004">
    <property type="protein sequence ID" value="NUW31806.1"/>
    <property type="molecule type" value="Genomic_DNA"/>
</dbReference>
<evidence type="ECO:0000256" key="1">
    <source>
        <dbReference type="SAM" id="MobiDB-lite"/>
    </source>
</evidence>
<dbReference type="Gene3D" id="2.130.10.10">
    <property type="entry name" value="YVTN repeat-like/Quinoprotein amine dehydrogenase"/>
    <property type="match status" value="2"/>
</dbReference>
<proteinExistence type="predicted"/>
<dbReference type="AlphaFoldDB" id="A0A7Y6I5F1"/>
<comment type="caution">
    <text evidence="3">The sequence shown here is derived from an EMBL/GenBank/DDBJ whole genome shotgun (WGS) entry which is preliminary data.</text>
</comment>
<accession>A0A7Y6I5F1</accession>